<evidence type="ECO:0000256" key="1">
    <source>
        <dbReference type="SAM" id="Coils"/>
    </source>
</evidence>
<name>A0A644ZHT0_9ZZZZ</name>
<comment type="caution">
    <text evidence="2">The sequence shown here is derived from an EMBL/GenBank/DDBJ whole genome shotgun (WGS) entry which is preliminary data.</text>
</comment>
<dbReference type="EMBL" id="VSSQ01008615">
    <property type="protein sequence ID" value="MPM39371.1"/>
    <property type="molecule type" value="Genomic_DNA"/>
</dbReference>
<keyword evidence="1" id="KW-0175">Coiled coil</keyword>
<dbReference type="AlphaFoldDB" id="A0A644ZHT0"/>
<feature type="coiled-coil region" evidence="1">
    <location>
        <begin position="44"/>
        <end position="71"/>
    </location>
</feature>
<protein>
    <submittedName>
        <fullName evidence="2">Uncharacterized protein</fullName>
    </submittedName>
</protein>
<organism evidence="2">
    <name type="scientific">bioreactor metagenome</name>
    <dbReference type="NCBI Taxonomy" id="1076179"/>
    <lineage>
        <taxon>unclassified sequences</taxon>
        <taxon>metagenomes</taxon>
        <taxon>ecological metagenomes</taxon>
    </lineage>
</organism>
<gene>
    <name evidence="2" type="ORF">SDC9_86004</name>
</gene>
<sequence>MQSKKELLIRTATRLYSIGMDLDCAKEKLRKLVNNGVSFDSSQMMNAYNEYKALEEQWSSLEAEYLDLRDDICYKKELA</sequence>
<evidence type="ECO:0000313" key="2">
    <source>
        <dbReference type="EMBL" id="MPM39371.1"/>
    </source>
</evidence>
<proteinExistence type="predicted"/>
<reference evidence="2" key="1">
    <citation type="submission" date="2019-08" db="EMBL/GenBank/DDBJ databases">
        <authorList>
            <person name="Kucharzyk K."/>
            <person name="Murdoch R.W."/>
            <person name="Higgins S."/>
            <person name="Loffler F."/>
        </authorList>
    </citation>
    <scope>NUCLEOTIDE SEQUENCE</scope>
</reference>
<accession>A0A644ZHT0</accession>